<sequence>MTTSSIPLRVLKNTSLISSFIFLTMIIAGCTSHPKTQPLSDNPKVADMQYTETFQLSTCDKIILEYYNKMSDKPNGIAPLKKATVVAKDSIEKIITLLRALPDEGDMMVKMGDIPILNVTLVYPDKSVFFTYYENSVKTPATSFYSAPPKEEKILFELLMATINP</sequence>
<evidence type="ECO:0000313" key="2">
    <source>
        <dbReference type="Proteomes" id="UP000190961"/>
    </source>
</evidence>
<dbReference type="AlphaFoldDB" id="A0A1T5MD61"/>
<evidence type="ECO:0000313" key="1">
    <source>
        <dbReference type="EMBL" id="SKC86023.1"/>
    </source>
</evidence>
<dbReference type="RefSeq" id="WP_143785934.1">
    <property type="nucleotide sequence ID" value="NZ_FUZU01000004.1"/>
</dbReference>
<accession>A0A1T5MD61</accession>
<reference evidence="1 2" key="1">
    <citation type="submission" date="2017-02" db="EMBL/GenBank/DDBJ databases">
        <authorList>
            <person name="Peterson S.W."/>
        </authorList>
    </citation>
    <scope>NUCLEOTIDE SEQUENCE [LARGE SCALE GENOMIC DNA]</scope>
    <source>
        <strain evidence="1 2">DSM 25262</strain>
    </source>
</reference>
<organism evidence="1 2">
    <name type="scientific">Ohtaekwangia koreensis</name>
    <dbReference type="NCBI Taxonomy" id="688867"/>
    <lineage>
        <taxon>Bacteria</taxon>
        <taxon>Pseudomonadati</taxon>
        <taxon>Bacteroidota</taxon>
        <taxon>Cytophagia</taxon>
        <taxon>Cytophagales</taxon>
        <taxon>Fulvivirgaceae</taxon>
        <taxon>Ohtaekwangia</taxon>
    </lineage>
</organism>
<keyword evidence="2" id="KW-1185">Reference proteome</keyword>
<dbReference type="EMBL" id="FUZU01000004">
    <property type="protein sequence ID" value="SKC86023.1"/>
    <property type="molecule type" value="Genomic_DNA"/>
</dbReference>
<gene>
    <name evidence="1" type="ORF">SAMN05660236_5032</name>
</gene>
<dbReference type="Proteomes" id="UP000190961">
    <property type="component" value="Unassembled WGS sequence"/>
</dbReference>
<dbReference type="OrthoDB" id="979501at2"/>
<proteinExistence type="predicted"/>
<name>A0A1T5MD61_9BACT</name>
<protein>
    <submittedName>
        <fullName evidence="1">Uncharacterized protein</fullName>
    </submittedName>
</protein>